<proteinExistence type="predicted"/>
<accession>A0A6A5STJ8</accession>
<dbReference type="OrthoDB" id="3861746at2759"/>
<evidence type="ECO:0000313" key="3">
    <source>
        <dbReference type="Proteomes" id="UP000800038"/>
    </source>
</evidence>
<organism evidence="2 3">
    <name type="scientific">Clathrospora elynae</name>
    <dbReference type="NCBI Taxonomy" id="706981"/>
    <lineage>
        <taxon>Eukaryota</taxon>
        <taxon>Fungi</taxon>
        <taxon>Dikarya</taxon>
        <taxon>Ascomycota</taxon>
        <taxon>Pezizomycotina</taxon>
        <taxon>Dothideomycetes</taxon>
        <taxon>Pleosporomycetidae</taxon>
        <taxon>Pleosporales</taxon>
        <taxon>Diademaceae</taxon>
        <taxon>Clathrospora</taxon>
    </lineage>
</organism>
<evidence type="ECO:0000256" key="1">
    <source>
        <dbReference type="SAM" id="SignalP"/>
    </source>
</evidence>
<sequence length="197" mass="21415">MYAFIPILAFLTNAFAATSVSNADHCCPTREPKCAEYEDLTFNDGAASPIPSPYNGLDYQTFQVDQYDGFISPASGKQWAISYEAQGLIGISDESSLTTFDLHSLSYACVAGIPQPECAILIFGFKKSDDVVTRTLIFPRLDPGHSVEQFVMNSTTFGDEWTGLTDMAFGMTRSDDGGSMFGGLAIDDLRYTLNTAC</sequence>
<dbReference type="AlphaFoldDB" id="A0A6A5STJ8"/>
<name>A0A6A5STJ8_9PLEO</name>
<gene>
    <name evidence="2" type="ORF">EJ02DRAFT_432881</name>
</gene>
<feature type="signal peptide" evidence="1">
    <location>
        <begin position="1"/>
        <end position="16"/>
    </location>
</feature>
<feature type="chain" id="PRO_5025585332" evidence="1">
    <location>
        <begin position="17"/>
        <end position="197"/>
    </location>
</feature>
<reference evidence="2" key="1">
    <citation type="journal article" date="2020" name="Stud. Mycol.">
        <title>101 Dothideomycetes genomes: a test case for predicting lifestyles and emergence of pathogens.</title>
        <authorList>
            <person name="Haridas S."/>
            <person name="Albert R."/>
            <person name="Binder M."/>
            <person name="Bloem J."/>
            <person name="Labutti K."/>
            <person name="Salamov A."/>
            <person name="Andreopoulos B."/>
            <person name="Baker S."/>
            <person name="Barry K."/>
            <person name="Bills G."/>
            <person name="Bluhm B."/>
            <person name="Cannon C."/>
            <person name="Castanera R."/>
            <person name="Culley D."/>
            <person name="Daum C."/>
            <person name="Ezra D."/>
            <person name="Gonzalez J."/>
            <person name="Henrissat B."/>
            <person name="Kuo A."/>
            <person name="Liang C."/>
            <person name="Lipzen A."/>
            <person name="Lutzoni F."/>
            <person name="Magnuson J."/>
            <person name="Mondo S."/>
            <person name="Nolan M."/>
            <person name="Ohm R."/>
            <person name="Pangilinan J."/>
            <person name="Park H.-J."/>
            <person name="Ramirez L."/>
            <person name="Alfaro M."/>
            <person name="Sun H."/>
            <person name="Tritt A."/>
            <person name="Yoshinaga Y."/>
            <person name="Zwiers L.-H."/>
            <person name="Turgeon B."/>
            <person name="Goodwin S."/>
            <person name="Spatafora J."/>
            <person name="Crous P."/>
            <person name="Grigoriev I."/>
        </authorList>
    </citation>
    <scope>NUCLEOTIDE SEQUENCE</scope>
    <source>
        <strain evidence="2">CBS 161.51</strain>
    </source>
</reference>
<evidence type="ECO:0000313" key="2">
    <source>
        <dbReference type="EMBL" id="KAF1943935.1"/>
    </source>
</evidence>
<protein>
    <submittedName>
        <fullName evidence="2">Uncharacterized protein</fullName>
    </submittedName>
</protein>
<dbReference type="Proteomes" id="UP000800038">
    <property type="component" value="Unassembled WGS sequence"/>
</dbReference>
<dbReference type="EMBL" id="ML976021">
    <property type="protein sequence ID" value="KAF1943935.1"/>
    <property type="molecule type" value="Genomic_DNA"/>
</dbReference>
<keyword evidence="1" id="KW-0732">Signal</keyword>
<keyword evidence="3" id="KW-1185">Reference proteome</keyword>